<dbReference type="Pfam" id="PF00106">
    <property type="entry name" value="adh_short"/>
    <property type="match status" value="1"/>
</dbReference>
<keyword evidence="4" id="KW-1185">Reference proteome</keyword>
<dbReference type="InterPro" id="IPR036291">
    <property type="entry name" value="NAD(P)-bd_dom_sf"/>
</dbReference>
<dbReference type="PRINTS" id="PR00081">
    <property type="entry name" value="GDHRDH"/>
</dbReference>
<keyword evidence="2" id="KW-0560">Oxidoreductase</keyword>
<evidence type="ECO:0000313" key="4">
    <source>
        <dbReference type="Proteomes" id="UP000272778"/>
    </source>
</evidence>
<dbReference type="Proteomes" id="UP000272778">
    <property type="component" value="Unassembled WGS sequence"/>
</dbReference>
<evidence type="ECO:0000256" key="1">
    <source>
        <dbReference type="ARBA" id="ARBA00006484"/>
    </source>
</evidence>
<dbReference type="AlphaFoldDB" id="A0A3N6MTV9"/>
<reference evidence="3 4" key="1">
    <citation type="submission" date="2018-11" db="EMBL/GenBank/DDBJ databases">
        <title>Paraburkholderia sp. DHOA04, isolated from soil.</title>
        <authorList>
            <person name="Gao Z.-H."/>
            <person name="Qiu L.-H."/>
            <person name="Fu J.-C."/>
        </authorList>
    </citation>
    <scope>NUCLEOTIDE SEQUENCE [LARGE SCALE GENOMIC DNA]</scope>
    <source>
        <strain evidence="3 4">DHOA04</strain>
    </source>
</reference>
<accession>A0A3N6MTV9</accession>
<proteinExistence type="inferred from homology"/>
<dbReference type="RefSeq" id="WP_124150981.1">
    <property type="nucleotide sequence ID" value="NZ_RQIS01000006.1"/>
</dbReference>
<dbReference type="GO" id="GO:0016614">
    <property type="term" value="F:oxidoreductase activity, acting on CH-OH group of donors"/>
    <property type="evidence" value="ECO:0007669"/>
    <property type="project" value="UniProtKB-ARBA"/>
</dbReference>
<gene>
    <name evidence="3" type="ORF">D1Y85_10510</name>
</gene>
<dbReference type="PANTHER" id="PTHR48107">
    <property type="entry name" value="NADPH-DEPENDENT ALDEHYDE REDUCTASE-LIKE PROTEIN, CHLOROPLASTIC-RELATED"/>
    <property type="match status" value="1"/>
</dbReference>
<dbReference type="Gene3D" id="3.40.50.720">
    <property type="entry name" value="NAD(P)-binding Rossmann-like Domain"/>
    <property type="match status" value="1"/>
</dbReference>
<comment type="caution">
    <text evidence="3">The sequence shown here is derived from an EMBL/GenBank/DDBJ whole genome shotgun (WGS) entry which is preliminary data.</text>
</comment>
<name>A0A3N6MTV9_9BURK</name>
<dbReference type="InterPro" id="IPR002347">
    <property type="entry name" value="SDR_fam"/>
</dbReference>
<organism evidence="3 4">
    <name type="scientific">Paraburkholderia dinghuensis</name>
    <dbReference type="NCBI Taxonomy" id="2305225"/>
    <lineage>
        <taxon>Bacteria</taxon>
        <taxon>Pseudomonadati</taxon>
        <taxon>Pseudomonadota</taxon>
        <taxon>Betaproteobacteria</taxon>
        <taxon>Burkholderiales</taxon>
        <taxon>Burkholderiaceae</taxon>
        <taxon>Paraburkholderia</taxon>
    </lineage>
</organism>
<dbReference type="EMBL" id="RQIS01000006">
    <property type="protein sequence ID" value="RQH07089.1"/>
    <property type="molecule type" value="Genomic_DNA"/>
</dbReference>
<dbReference type="SUPFAM" id="SSF51735">
    <property type="entry name" value="NAD(P)-binding Rossmann-fold domains"/>
    <property type="match status" value="1"/>
</dbReference>
<evidence type="ECO:0000313" key="3">
    <source>
        <dbReference type="EMBL" id="RQH07089.1"/>
    </source>
</evidence>
<protein>
    <submittedName>
        <fullName evidence="3">SDR family oxidoreductase</fullName>
    </submittedName>
</protein>
<sequence length="250" mass="25713">MNTLAGKTAIVTGASRGSGRAAALALAKAGAQVIVHYRHSANEAQAVVAEIRGIGSRSDAIAADLSSPDGPHRLARRVRGIVGDRLDILVANAGIQTHAAAGDTSIEDFTRQFALNVRAPYFLVQQLLPIICKGSSVVFQLPFVAHAAATRGASDAAIGGAVQTMTRHLALALGERGVRVNALLIAPAMGQPANAGRTVPEGLGTAVTFLASDAARWITGEIVQINDSAELSREQACLAPCIPTVATTTN</sequence>
<comment type="similarity">
    <text evidence="1">Belongs to the short-chain dehydrogenases/reductases (SDR) family.</text>
</comment>
<evidence type="ECO:0000256" key="2">
    <source>
        <dbReference type="ARBA" id="ARBA00023002"/>
    </source>
</evidence>
<dbReference type="OrthoDB" id="9803333at2"/>